<comment type="caution">
    <text evidence="2">The sequence shown here is derived from an EMBL/GenBank/DDBJ whole genome shotgun (WGS) entry which is preliminary data.</text>
</comment>
<reference evidence="2 3" key="1">
    <citation type="submission" date="2020-10" db="EMBL/GenBank/DDBJ databases">
        <title>Sequencing the genomes of 1000 actinobacteria strains.</title>
        <authorList>
            <person name="Klenk H.-P."/>
        </authorList>
    </citation>
    <scope>NUCLEOTIDE SEQUENCE [LARGE SCALE GENOMIC DNA]</scope>
    <source>
        <strain evidence="2 3">DSM 41803</strain>
    </source>
</reference>
<dbReference type="AlphaFoldDB" id="A0A8I0PHP9"/>
<evidence type="ECO:0000313" key="2">
    <source>
        <dbReference type="EMBL" id="MBE1602746.1"/>
    </source>
</evidence>
<name>A0A8I0PHP9_9ACTN</name>
<evidence type="ECO:0000256" key="1">
    <source>
        <dbReference type="SAM" id="MobiDB-lite"/>
    </source>
</evidence>
<proteinExistence type="predicted"/>
<gene>
    <name evidence="2" type="ORF">H4687_008875</name>
</gene>
<organism evidence="2 3">
    <name type="scientific">Streptomyces stelliscabiei</name>
    <dbReference type="NCBI Taxonomy" id="146820"/>
    <lineage>
        <taxon>Bacteria</taxon>
        <taxon>Bacillati</taxon>
        <taxon>Actinomycetota</taxon>
        <taxon>Actinomycetes</taxon>
        <taxon>Kitasatosporales</taxon>
        <taxon>Streptomycetaceae</taxon>
        <taxon>Streptomyces</taxon>
    </lineage>
</organism>
<feature type="region of interest" description="Disordered" evidence="1">
    <location>
        <begin position="81"/>
        <end position="113"/>
    </location>
</feature>
<protein>
    <submittedName>
        <fullName evidence="2">Uncharacterized protein</fullName>
    </submittedName>
</protein>
<sequence length="241" mass="26257">MTQIRGPRQAQDVRGLLQLFRMHGVASRGHVNSPRVKWPRHEVIAEIRPPSAMHCRAVQGLVRRHVEPRQIERGEVSRPLVLRPGRPAPTQGKPVLHPLVREGGPRPPLLVRDGRDRMTVPAAQGDAGVCVRPRHSPPSDAPLGDGVTAAEIARDRAGVGVAPRVVSGASLPGRSVRRTRARCVVGRWKVRPCRWGCASRTSIRWDRPLVSFSLSPPGVTGRWESWRGTGARSCSLGGGLA</sequence>
<evidence type="ECO:0000313" key="3">
    <source>
        <dbReference type="Proteomes" id="UP000629287"/>
    </source>
</evidence>
<keyword evidence="3" id="KW-1185">Reference proteome</keyword>
<dbReference type="EMBL" id="JADBGF010000001">
    <property type="protein sequence ID" value="MBE1602746.1"/>
    <property type="molecule type" value="Genomic_DNA"/>
</dbReference>
<dbReference type="Proteomes" id="UP000629287">
    <property type="component" value="Unassembled WGS sequence"/>
</dbReference>
<accession>A0A8I0PHP9</accession>